<dbReference type="AlphaFoldDB" id="A0A0K2X8K8"/>
<reference evidence="3" key="1">
    <citation type="submission" date="2014-12" db="EMBL/GenBank/DDBJ databases">
        <title>Whole genome sequences of four Staphylococcus schleiferi canine isolates.</title>
        <authorList>
            <person name="Misic A.M."/>
            <person name="Cain C."/>
            <person name="Morris D.O."/>
            <person name="Rankin S."/>
            <person name="Beiting D."/>
        </authorList>
    </citation>
    <scope>NUCLEOTIDE SEQUENCE</scope>
    <source>
        <strain evidence="1">ASB11</strain>
        <strain evidence="2">ASB13</strain>
        <strain evidence="3">ASB9</strain>
    </source>
</reference>
<dbReference type="EMBL" id="CDMN01000009">
    <property type="protein sequence ID" value="CRF43725.1"/>
    <property type="molecule type" value="Genomic_DNA"/>
</dbReference>
<evidence type="ECO:0000313" key="2">
    <source>
        <dbReference type="EMBL" id="CRF42996.1"/>
    </source>
</evidence>
<gene>
    <name evidence="1" type="ORF">HAL011_13270</name>
    <name evidence="2" type="ORF">HAL013_12130</name>
    <name evidence="3" type="ORF">HAL09_02740</name>
</gene>
<dbReference type="EMBL" id="CDML01000042">
    <property type="protein sequence ID" value="CRF41528.1"/>
    <property type="molecule type" value="Genomic_DNA"/>
</dbReference>
<name>A0A0K2X8K8_9HELI</name>
<evidence type="ECO:0000313" key="4">
    <source>
        <dbReference type="Proteomes" id="UP000038622"/>
    </source>
</evidence>
<keyword evidence="4" id="KW-1185">Reference proteome</keyword>
<dbReference type="STRING" id="1578720.HAL011_13270"/>
<reference evidence="5 6" key="3">
    <citation type="submission" date="2014-12" db="EMBL/GenBank/DDBJ databases">
        <authorList>
            <person name="Jaenicke S."/>
        </authorList>
    </citation>
    <scope>NUCLEOTIDE SEQUENCE [LARGE SCALE GENOMIC DNA]</scope>
</reference>
<dbReference type="Proteomes" id="UP000045175">
    <property type="component" value="Unassembled WGS sequence"/>
</dbReference>
<proteinExistence type="predicted"/>
<evidence type="ECO:0000313" key="1">
    <source>
        <dbReference type="EMBL" id="CRF41528.1"/>
    </source>
</evidence>
<dbReference type="EMBL" id="CDMH01000052">
    <property type="protein sequence ID" value="CRF42996.1"/>
    <property type="molecule type" value="Genomic_DNA"/>
</dbReference>
<evidence type="ECO:0000313" key="3">
    <source>
        <dbReference type="EMBL" id="CRF43725.1"/>
    </source>
</evidence>
<dbReference type="Proteomes" id="UP000038622">
    <property type="component" value="Unassembled WGS sequence"/>
</dbReference>
<accession>A0A0K2X8K8</accession>
<sequence length="37" mass="4422">MFSLPIGLKGFEIKFWSPQKRKVYGYGVVIDLFWQDK</sequence>
<evidence type="ECO:0000313" key="6">
    <source>
        <dbReference type="Proteomes" id="UP000045175"/>
    </source>
</evidence>
<evidence type="ECO:0000313" key="5">
    <source>
        <dbReference type="Proteomes" id="UP000041394"/>
    </source>
</evidence>
<dbReference type="Proteomes" id="UP000041394">
    <property type="component" value="Unassembled WGS sequence"/>
</dbReference>
<protein>
    <submittedName>
        <fullName evidence="3">Uncharacterized protein</fullName>
    </submittedName>
</protein>
<organism evidence="3 5">
    <name type="scientific">Helicobacter ailurogastricus</name>
    <dbReference type="NCBI Taxonomy" id="1578720"/>
    <lineage>
        <taxon>Bacteria</taxon>
        <taxon>Pseudomonadati</taxon>
        <taxon>Campylobacterota</taxon>
        <taxon>Epsilonproteobacteria</taxon>
        <taxon>Campylobacterales</taxon>
        <taxon>Helicobacteraceae</taxon>
        <taxon>Helicobacter</taxon>
    </lineage>
</organism>
<reference evidence="4" key="2">
    <citation type="submission" date="2014-12" db="EMBL/GenBank/DDBJ databases">
        <authorList>
            <person name="Smet A."/>
        </authorList>
    </citation>
    <scope>NUCLEOTIDE SEQUENCE [LARGE SCALE GENOMIC DNA]</scope>
</reference>